<evidence type="ECO:0000313" key="4">
    <source>
        <dbReference type="Proteomes" id="UP001318401"/>
    </source>
</evidence>
<evidence type="ECO:0000313" key="1">
    <source>
        <dbReference type="EMBL" id="NPT31830.1"/>
    </source>
</evidence>
<dbReference type="AlphaFoldDB" id="A0AAQ0CGI1"/>
<reference evidence="1 4" key="1">
    <citation type="submission" date="2018-04" db="EMBL/GenBank/DDBJ databases">
        <authorList>
            <person name="Li G."/>
            <person name="Du W."/>
            <person name="Bai Y."/>
        </authorList>
    </citation>
    <scope>NUCLEOTIDE SEQUENCE [LARGE SCALE GENOMIC DNA]</scope>
    <source>
        <strain evidence="1 4">YYYZ-3</strain>
    </source>
</reference>
<accession>A0AAQ0CGI1</accession>
<dbReference type="GeneID" id="93948418"/>
<evidence type="ECO:0000313" key="2">
    <source>
        <dbReference type="EMBL" id="QRL02590.1"/>
    </source>
</evidence>
<dbReference type="KEGG" id="hvn:EI420_16170"/>
<evidence type="ECO:0000313" key="3">
    <source>
        <dbReference type="Proteomes" id="UP000663479"/>
    </source>
</evidence>
<dbReference type="EMBL" id="CP066539">
    <property type="protein sequence ID" value="QRL02590.1"/>
    <property type="molecule type" value="Genomic_DNA"/>
</dbReference>
<proteinExistence type="predicted"/>
<dbReference type="Proteomes" id="UP000663479">
    <property type="component" value="Chromosome"/>
</dbReference>
<dbReference type="EMBL" id="QDKN01000007">
    <property type="protein sequence ID" value="NPT31830.1"/>
    <property type="molecule type" value="Genomic_DNA"/>
</dbReference>
<protein>
    <submittedName>
        <fullName evidence="2">Uncharacterized protein</fullName>
    </submittedName>
</protein>
<reference evidence="2" key="2">
    <citation type="submission" date="2020-12" db="EMBL/GenBank/DDBJ databases">
        <title>Genome reconstruction of Halomonas venusta strain DSM 4743.</title>
        <authorList>
            <person name="Aguirre-Garrido J.F."/>
            <person name="Hernandez-Soto L.M."/>
            <person name="Martinez-Abarca F."/>
        </authorList>
    </citation>
    <scope>NUCLEOTIDE SEQUENCE</scope>
    <source>
        <strain evidence="2">4743</strain>
    </source>
</reference>
<dbReference type="Proteomes" id="UP001318401">
    <property type="component" value="Unassembled WGS sequence"/>
</dbReference>
<sequence>MLAPVGEESRKLSNHFMKNLSINNQFSAGKLLHTVKILITRWWFTVSAEAIGQQFLVKRPAGLPLGYPAGVTHF</sequence>
<keyword evidence="4" id="KW-1185">Reference proteome</keyword>
<organism evidence="2 3">
    <name type="scientific">Vreelandella venusta</name>
    <dbReference type="NCBI Taxonomy" id="44935"/>
    <lineage>
        <taxon>Bacteria</taxon>
        <taxon>Pseudomonadati</taxon>
        <taxon>Pseudomonadota</taxon>
        <taxon>Gammaproteobacteria</taxon>
        <taxon>Oceanospirillales</taxon>
        <taxon>Halomonadaceae</taxon>
        <taxon>Vreelandella</taxon>
    </lineage>
</organism>
<dbReference type="RefSeq" id="WP_125751185.1">
    <property type="nucleotide sequence ID" value="NZ_BJUL01000001.1"/>
</dbReference>
<gene>
    <name evidence="1" type="ORF">DDR56_14805</name>
    <name evidence="2" type="ORF">JDS37_14985</name>
</gene>
<name>A0AAQ0CGI1_9GAMM</name>